<comment type="caution">
    <text evidence="1">The sequence shown here is derived from an EMBL/GenBank/DDBJ whole genome shotgun (WGS) entry which is preliminary data.</text>
</comment>
<protein>
    <submittedName>
        <fullName evidence="1">Uncharacterized protein</fullName>
    </submittedName>
</protein>
<proteinExistence type="predicted"/>
<evidence type="ECO:0000313" key="2">
    <source>
        <dbReference type="Proteomes" id="UP000680670"/>
    </source>
</evidence>
<dbReference type="EMBL" id="BORJ01000019">
    <property type="protein sequence ID" value="GIN99033.1"/>
    <property type="molecule type" value="Genomic_DNA"/>
</dbReference>
<organism evidence="1 2">
    <name type="scientific">Siminovitchia terrae</name>
    <name type="common">Bacillus terrae</name>
    <dbReference type="NCBI Taxonomy" id="1914933"/>
    <lineage>
        <taxon>Bacteria</taxon>
        <taxon>Bacillati</taxon>
        <taxon>Bacillota</taxon>
        <taxon>Bacilli</taxon>
        <taxon>Bacillales</taxon>
        <taxon>Bacillaceae</taxon>
        <taxon>Siminovitchia</taxon>
    </lineage>
</organism>
<name>A0ABQ4L434_SIMTE</name>
<accession>A0ABQ4L434</accession>
<sequence length="50" mass="5625">MAKAICKLDKETANAALLYLLEEMKTHPSVHFSKELLNSIEEECSNLGFN</sequence>
<gene>
    <name evidence="1" type="ORF">J6TS1_49030</name>
</gene>
<dbReference type="RefSeq" id="WP_185830648.1">
    <property type="nucleotide sequence ID" value="NZ_BORI01000004.1"/>
</dbReference>
<reference evidence="1 2" key="1">
    <citation type="submission" date="2021-03" db="EMBL/GenBank/DDBJ databases">
        <title>Antimicrobial resistance genes in bacteria isolated from Japanese honey, and their potential for conferring macrolide and lincosamide resistance in the American foulbrood pathogen Paenibacillus larvae.</title>
        <authorList>
            <person name="Okamoto M."/>
            <person name="Kumagai M."/>
            <person name="Kanamori H."/>
            <person name="Takamatsu D."/>
        </authorList>
    </citation>
    <scope>NUCLEOTIDE SEQUENCE [LARGE SCALE GENOMIC DNA]</scope>
    <source>
        <strain evidence="1 2">J6TS1</strain>
    </source>
</reference>
<keyword evidence="2" id="KW-1185">Reference proteome</keyword>
<dbReference type="Proteomes" id="UP000680670">
    <property type="component" value="Unassembled WGS sequence"/>
</dbReference>
<evidence type="ECO:0000313" key="1">
    <source>
        <dbReference type="EMBL" id="GIN99033.1"/>
    </source>
</evidence>